<dbReference type="EMBL" id="KQ999359">
    <property type="protein sequence ID" value="KZV41835.1"/>
    <property type="molecule type" value="Genomic_DNA"/>
</dbReference>
<evidence type="ECO:0000313" key="2">
    <source>
        <dbReference type="Proteomes" id="UP000250235"/>
    </source>
</evidence>
<protein>
    <submittedName>
        <fullName evidence="1">Uncharacterized protein</fullName>
    </submittedName>
</protein>
<reference evidence="1 2" key="1">
    <citation type="journal article" date="2015" name="Proc. Natl. Acad. Sci. U.S.A.">
        <title>The resurrection genome of Boea hygrometrica: A blueprint for survival of dehydration.</title>
        <authorList>
            <person name="Xiao L."/>
            <person name="Yang G."/>
            <person name="Zhang L."/>
            <person name="Yang X."/>
            <person name="Zhao S."/>
            <person name="Ji Z."/>
            <person name="Zhou Q."/>
            <person name="Hu M."/>
            <person name="Wang Y."/>
            <person name="Chen M."/>
            <person name="Xu Y."/>
            <person name="Jin H."/>
            <person name="Xiao X."/>
            <person name="Hu G."/>
            <person name="Bao F."/>
            <person name="Hu Y."/>
            <person name="Wan P."/>
            <person name="Li L."/>
            <person name="Deng X."/>
            <person name="Kuang T."/>
            <person name="Xiang C."/>
            <person name="Zhu J.K."/>
            <person name="Oliver M.J."/>
            <person name="He Y."/>
        </authorList>
    </citation>
    <scope>NUCLEOTIDE SEQUENCE [LARGE SCALE GENOMIC DNA]</scope>
    <source>
        <strain evidence="2">cv. XS01</strain>
    </source>
</reference>
<name>A0A2Z7C4J4_9LAMI</name>
<dbReference type="AlphaFoldDB" id="A0A2Z7C4J4"/>
<keyword evidence="2" id="KW-1185">Reference proteome</keyword>
<evidence type="ECO:0000313" key="1">
    <source>
        <dbReference type="EMBL" id="KZV41835.1"/>
    </source>
</evidence>
<dbReference type="Proteomes" id="UP000250235">
    <property type="component" value="Unassembled WGS sequence"/>
</dbReference>
<accession>A0A2Z7C4J4</accession>
<organism evidence="1 2">
    <name type="scientific">Dorcoceras hygrometricum</name>
    <dbReference type="NCBI Taxonomy" id="472368"/>
    <lineage>
        <taxon>Eukaryota</taxon>
        <taxon>Viridiplantae</taxon>
        <taxon>Streptophyta</taxon>
        <taxon>Embryophyta</taxon>
        <taxon>Tracheophyta</taxon>
        <taxon>Spermatophyta</taxon>
        <taxon>Magnoliopsida</taxon>
        <taxon>eudicotyledons</taxon>
        <taxon>Gunneridae</taxon>
        <taxon>Pentapetalae</taxon>
        <taxon>asterids</taxon>
        <taxon>lamiids</taxon>
        <taxon>Lamiales</taxon>
        <taxon>Gesneriaceae</taxon>
        <taxon>Didymocarpoideae</taxon>
        <taxon>Trichosporeae</taxon>
        <taxon>Loxocarpinae</taxon>
        <taxon>Dorcoceras</taxon>
    </lineage>
</organism>
<gene>
    <name evidence="1" type="ORF">F511_36626</name>
</gene>
<proteinExistence type="predicted"/>
<sequence length="137" mass="15488">MSFKYVDTTAFCLRAKDNQQVATVIENQQVATVIVNQQDHSLSLKRNQRRPTKNSAVGLLARQIQQLTTQRRNFSSNTKFSSNAKFNSDTDFIFSTKNSEVPRHEAGCCTGNFTSEIRRDFSRVQGRLHSITADLGD</sequence>